<proteinExistence type="predicted"/>
<feature type="region of interest" description="Disordered" evidence="1">
    <location>
        <begin position="149"/>
        <end position="172"/>
    </location>
</feature>
<dbReference type="PANTHER" id="PTHR33416:SF18">
    <property type="entry name" value="NUCLEOPORIN-LIKE PROTEIN"/>
    <property type="match status" value="1"/>
</dbReference>
<dbReference type="AlphaFoldDB" id="A0A2Z7AIE9"/>
<dbReference type="PANTHER" id="PTHR33416">
    <property type="entry name" value="NUCLEAR PORE COMPLEX PROTEIN NUP1"/>
    <property type="match status" value="1"/>
</dbReference>
<protein>
    <recommendedName>
        <fullName evidence="4">Nuclear pore complex protein NUP1</fullName>
    </recommendedName>
</protein>
<evidence type="ECO:0008006" key="4">
    <source>
        <dbReference type="Google" id="ProtNLM"/>
    </source>
</evidence>
<dbReference type="GO" id="GO:0005635">
    <property type="term" value="C:nuclear envelope"/>
    <property type="evidence" value="ECO:0007669"/>
    <property type="project" value="TreeGrafter"/>
</dbReference>
<feature type="compositionally biased region" description="Polar residues" evidence="1">
    <location>
        <begin position="510"/>
        <end position="519"/>
    </location>
</feature>
<evidence type="ECO:0000313" key="3">
    <source>
        <dbReference type="Proteomes" id="UP000250235"/>
    </source>
</evidence>
<dbReference type="OrthoDB" id="653151at2759"/>
<organism evidence="2 3">
    <name type="scientific">Dorcoceras hygrometricum</name>
    <dbReference type="NCBI Taxonomy" id="472368"/>
    <lineage>
        <taxon>Eukaryota</taxon>
        <taxon>Viridiplantae</taxon>
        <taxon>Streptophyta</taxon>
        <taxon>Embryophyta</taxon>
        <taxon>Tracheophyta</taxon>
        <taxon>Spermatophyta</taxon>
        <taxon>Magnoliopsida</taxon>
        <taxon>eudicotyledons</taxon>
        <taxon>Gunneridae</taxon>
        <taxon>Pentapetalae</taxon>
        <taxon>asterids</taxon>
        <taxon>lamiids</taxon>
        <taxon>Lamiales</taxon>
        <taxon>Gesneriaceae</taxon>
        <taxon>Didymocarpoideae</taxon>
        <taxon>Trichosporeae</taxon>
        <taxon>Loxocarpinae</taxon>
        <taxon>Dorcoceras</taxon>
    </lineage>
</organism>
<dbReference type="GO" id="GO:0071763">
    <property type="term" value="P:nuclear membrane organization"/>
    <property type="evidence" value="ECO:0007669"/>
    <property type="project" value="TreeGrafter"/>
</dbReference>
<keyword evidence="3" id="KW-1185">Reference proteome</keyword>
<accession>A0A2Z7AIE9</accession>
<feature type="region of interest" description="Disordered" evidence="1">
    <location>
        <begin position="510"/>
        <end position="529"/>
    </location>
</feature>
<evidence type="ECO:0000256" key="1">
    <source>
        <dbReference type="SAM" id="MobiDB-lite"/>
    </source>
</evidence>
<evidence type="ECO:0000313" key="2">
    <source>
        <dbReference type="EMBL" id="KZV18879.1"/>
    </source>
</evidence>
<name>A0A2Z7AIE9_9LAMI</name>
<gene>
    <name evidence="2" type="ORF">F511_31718</name>
</gene>
<sequence>MSRSSEDKGGIRYDSQFLRIEELIKGRTFSRDAGDITGSIVNKDLRDPYDILRDEISHLLAILNSRVDVELEKHSRSDTREDTEQVGWIHEIPRMTAGDIQHVTDRDTLGTLPGKLDVPVGVGASPIDIARAYMTGRTLEQGHDLHSYTSKGERAEPSNKFSQQTPVPSPLPKSSICWPGAVLNDHHGYNTPQSQSGRFALRDFPRTPYSRTISSKSTAKLNANSRFANTPTAFQQSPTSRYGQVSSSVNSVDIYGSVGPIRRIRNKFASEVRPRESMILSSIKDVPSEKLNSNFFSSVLPASKRNLEPGETSGASKCLTDANASVLSDRVAQNADSSYGPAVKKILEHLDRNKPTPKEKEAETKLVTEWKKSPSDASDTIREENTSSLYIGELASLKNTGLSGLNSTAEINKNSSTPNYFVRFHDKGMDMATKDAASVNPKAPSTISVDSGTVPGVSAVPSFGFGAPSGPVVKNSYENAFATTSHAVEKNVLYPLTSLSNGPDLKASTNSTASGFSKNHGTKPSLPSISVNKPEIRAFNSDNFNSDNGPGFTFPVCSAAGVLSEPPTTPSILPSSSIIPQPTYSFGAKKSNSGLVFSFPSSSNASTIDASDLKFSFGSDSKTRLSFSSFDADAICY</sequence>
<dbReference type="Proteomes" id="UP000250235">
    <property type="component" value="Unassembled WGS sequence"/>
</dbReference>
<dbReference type="EMBL" id="KV017184">
    <property type="protein sequence ID" value="KZV18879.1"/>
    <property type="molecule type" value="Genomic_DNA"/>
</dbReference>
<reference evidence="2 3" key="1">
    <citation type="journal article" date="2015" name="Proc. Natl. Acad. Sci. U.S.A.">
        <title>The resurrection genome of Boea hygrometrica: A blueprint for survival of dehydration.</title>
        <authorList>
            <person name="Xiao L."/>
            <person name="Yang G."/>
            <person name="Zhang L."/>
            <person name="Yang X."/>
            <person name="Zhao S."/>
            <person name="Ji Z."/>
            <person name="Zhou Q."/>
            <person name="Hu M."/>
            <person name="Wang Y."/>
            <person name="Chen M."/>
            <person name="Xu Y."/>
            <person name="Jin H."/>
            <person name="Xiao X."/>
            <person name="Hu G."/>
            <person name="Bao F."/>
            <person name="Hu Y."/>
            <person name="Wan P."/>
            <person name="Li L."/>
            <person name="Deng X."/>
            <person name="Kuang T."/>
            <person name="Xiang C."/>
            <person name="Zhu J.K."/>
            <person name="Oliver M.J."/>
            <person name="He Y."/>
        </authorList>
    </citation>
    <scope>NUCLEOTIDE SEQUENCE [LARGE SCALE GENOMIC DNA]</scope>
    <source>
        <strain evidence="3">cv. XS01</strain>
    </source>
</reference>